<evidence type="ECO:0000256" key="2">
    <source>
        <dbReference type="ARBA" id="ARBA00022737"/>
    </source>
</evidence>
<dbReference type="Pfam" id="PF13855">
    <property type="entry name" value="LRR_8"/>
    <property type="match status" value="1"/>
</dbReference>
<sequence>MGNAQPTNKTGRKVVSKKLENAGKTNILSLREHGLDEIPVQVFEIKGMKTLDVSQNKIKNLGSRLAVLTELKSLNVDQNLLVPGSLAPVAKLSKLQIFSAGGNQLGAASSSAPALPALPASLKQIKLDHNSFSSFPPPLLLLPKLEKLDLSHNNLAAVPSEISSLVNLTELNLDFNVVVSLPSSMGQLKKLKTLSLKNNQLRASNTNFSDKNPQPIPASLFEDTPLIDLNLHNNPMTSTTLNEFEGYDKFLARREKIKTKDIYGGALTNLDVCGLK</sequence>
<dbReference type="PANTHER" id="PTHR48051">
    <property type="match status" value="1"/>
</dbReference>
<dbReference type="PROSITE" id="PS51450">
    <property type="entry name" value="LRR"/>
    <property type="match status" value="1"/>
</dbReference>
<dbReference type="InterPro" id="IPR003591">
    <property type="entry name" value="Leu-rich_rpt_typical-subtyp"/>
</dbReference>
<protein>
    <submittedName>
        <fullName evidence="3">Leucine rich repeat</fullName>
    </submittedName>
</protein>
<dbReference type="InterPro" id="IPR032675">
    <property type="entry name" value="LRR_dom_sf"/>
</dbReference>
<dbReference type="Gene3D" id="3.80.10.10">
    <property type="entry name" value="Ribonuclease Inhibitor"/>
    <property type="match status" value="1"/>
</dbReference>
<dbReference type="SMART" id="SM00369">
    <property type="entry name" value="LRR_TYP"/>
    <property type="match status" value="3"/>
</dbReference>
<keyword evidence="1" id="KW-0433">Leucine-rich repeat</keyword>
<keyword evidence="4" id="KW-1185">Reference proteome</keyword>
<organism evidence="3 4">
    <name type="scientific">Seminavis robusta</name>
    <dbReference type="NCBI Taxonomy" id="568900"/>
    <lineage>
        <taxon>Eukaryota</taxon>
        <taxon>Sar</taxon>
        <taxon>Stramenopiles</taxon>
        <taxon>Ochrophyta</taxon>
        <taxon>Bacillariophyta</taxon>
        <taxon>Bacillariophyceae</taxon>
        <taxon>Bacillariophycidae</taxon>
        <taxon>Naviculales</taxon>
        <taxon>Naviculaceae</taxon>
        <taxon>Seminavis</taxon>
    </lineage>
</organism>
<dbReference type="PRINTS" id="PR00019">
    <property type="entry name" value="LEURICHRPT"/>
</dbReference>
<dbReference type="Proteomes" id="UP001153069">
    <property type="component" value="Unassembled WGS sequence"/>
</dbReference>
<dbReference type="OrthoDB" id="1728874at2759"/>
<dbReference type="PANTHER" id="PTHR48051:SF1">
    <property type="entry name" value="RAS SUPPRESSOR PROTEIN 1"/>
    <property type="match status" value="1"/>
</dbReference>
<evidence type="ECO:0000313" key="4">
    <source>
        <dbReference type="Proteomes" id="UP001153069"/>
    </source>
</evidence>
<keyword evidence="2" id="KW-0677">Repeat</keyword>
<gene>
    <name evidence="3" type="ORF">SEMRO_353_G124600.1</name>
</gene>
<dbReference type="AlphaFoldDB" id="A0A9N8DUK0"/>
<evidence type="ECO:0000313" key="3">
    <source>
        <dbReference type="EMBL" id="CAB9508605.1"/>
    </source>
</evidence>
<reference evidence="3" key="1">
    <citation type="submission" date="2020-06" db="EMBL/GenBank/DDBJ databases">
        <authorList>
            <consortium name="Plant Systems Biology data submission"/>
        </authorList>
    </citation>
    <scope>NUCLEOTIDE SEQUENCE</scope>
    <source>
        <strain evidence="3">D6</strain>
    </source>
</reference>
<dbReference type="SUPFAM" id="SSF52058">
    <property type="entry name" value="L domain-like"/>
    <property type="match status" value="1"/>
</dbReference>
<evidence type="ECO:0000256" key="1">
    <source>
        <dbReference type="ARBA" id="ARBA00022614"/>
    </source>
</evidence>
<accession>A0A9N8DUK0</accession>
<proteinExistence type="predicted"/>
<dbReference type="GO" id="GO:0005737">
    <property type="term" value="C:cytoplasm"/>
    <property type="evidence" value="ECO:0007669"/>
    <property type="project" value="TreeGrafter"/>
</dbReference>
<dbReference type="InterPro" id="IPR050216">
    <property type="entry name" value="LRR_domain-containing"/>
</dbReference>
<comment type="caution">
    <text evidence="3">The sequence shown here is derived from an EMBL/GenBank/DDBJ whole genome shotgun (WGS) entry which is preliminary data.</text>
</comment>
<dbReference type="InterPro" id="IPR001611">
    <property type="entry name" value="Leu-rich_rpt"/>
</dbReference>
<dbReference type="EMBL" id="CAICTM010000352">
    <property type="protein sequence ID" value="CAB9508605.1"/>
    <property type="molecule type" value="Genomic_DNA"/>
</dbReference>
<name>A0A9N8DUK0_9STRA</name>